<evidence type="ECO:0000259" key="9">
    <source>
        <dbReference type="Pfam" id="PF13813"/>
    </source>
</evidence>
<dbReference type="InterPro" id="IPR044851">
    <property type="entry name" value="Wax_synthase"/>
</dbReference>
<evidence type="ECO:0000256" key="5">
    <source>
        <dbReference type="ARBA" id="ARBA00022989"/>
    </source>
</evidence>
<keyword evidence="8" id="KW-0732">Signal</keyword>
<feature type="transmembrane region" description="Helical" evidence="7">
    <location>
        <begin position="82"/>
        <end position="100"/>
    </location>
</feature>
<dbReference type="PANTHER" id="PTHR31595:SF67">
    <property type="entry name" value="WAX SYNTHASE DOMAIN-CONTAINING PROTEIN"/>
    <property type="match status" value="1"/>
</dbReference>
<dbReference type="InterPro" id="IPR032805">
    <property type="entry name" value="Wax_synthase_dom"/>
</dbReference>
<accession>A0A060S8I0</accession>
<evidence type="ECO:0000256" key="7">
    <source>
        <dbReference type="SAM" id="Phobius"/>
    </source>
</evidence>
<reference evidence="10" key="1">
    <citation type="submission" date="2014-01" db="EMBL/GenBank/DDBJ databases">
        <title>The genome of the white-rot fungus Pycnoporus cinnabarinus: a basidiomycete model with a versatile arsenal for lignocellulosic biomass breakdown.</title>
        <authorList>
            <person name="Levasseur A."/>
            <person name="Lomascolo A."/>
            <person name="Ruiz-Duenas F.J."/>
            <person name="Uzan E."/>
            <person name="Piumi F."/>
            <person name="Kues U."/>
            <person name="Ram A.F.J."/>
            <person name="Murat C."/>
            <person name="Haon M."/>
            <person name="Benoit I."/>
            <person name="Arfi Y."/>
            <person name="Chevret D."/>
            <person name="Drula E."/>
            <person name="Kwon M.J."/>
            <person name="Gouret P."/>
            <person name="Lesage-Meessen L."/>
            <person name="Lombard V."/>
            <person name="Mariette J."/>
            <person name="Noirot C."/>
            <person name="Park J."/>
            <person name="Patyshakuliyeva A."/>
            <person name="Wieneger R.A.B."/>
            <person name="Wosten H.A.B."/>
            <person name="Martin F."/>
            <person name="Coutinho P.M."/>
            <person name="de Vries R."/>
            <person name="Martinez A.T."/>
            <person name="Klopp C."/>
            <person name="Pontarotti P."/>
            <person name="Henrissat B."/>
            <person name="Record E."/>
        </authorList>
    </citation>
    <scope>NUCLEOTIDE SEQUENCE [LARGE SCALE GENOMIC DNA]</scope>
    <source>
        <strain evidence="10">BRFM137</strain>
    </source>
</reference>
<feature type="transmembrane region" description="Helical" evidence="7">
    <location>
        <begin position="286"/>
        <end position="306"/>
    </location>
</feature>
<comment type="similarity">
    <text evidence="2">Belongs to the wax synthase family.</text>
</comment>
<gene>
    <name evidence="10" type="ORF">BN946_scf184996.g20</name>
</gene>
<dbReference type="OrthoDB" id="1077582at2759"/>
<dbReference type="HOGENOM" id="CLU_032731_1_1_1"/>
<organism evidence="10 11">
    <name type="scientific">Pycnoporus cinnabarinus</name>
    <name type="common">Cinnabar-red polypore</name>
    <name type="synonym">Trametes cinnabarina</name>
    <dbReference type="NCBI Taxonomy" id="5643"/>
    <lineage>
        <taxon>Eukaryota</taxon>
        <taxon>Fungi</taxon>
        <taxon>Dikarya</taxon>
        <taxon>Basidiomycota</taxon>
        <taxon>Agaricomycotina</taxon>
        <taxon>Agaricomycetes</taxon>
        <taxon>Polyporales</taxon>
        <taxon>Polyporaceae</taxon>
        <taxon>Trametes</taxon>
    </lineage>
</organism>
<sequence length="338" mass="38482">MGCVGFGCMILNITLFTWLTDPIKDIRYLRQPTPLTEKPLLTKIWYSLCIIHNTRLIGTNAQVANIPPPFKGTRSQFLWRRLQQLLISLALLDMIAYFIHSYQYFYKPGSAAPAHLYSGALGYLIRTGCSGIWLVRLYLLLKLSYTVMSMVAVATRFGHGNPEDWPEYFGSWSEAYTVRRLWGRAWHQALRRHFSHWGKFVVQLLGVPRGTWLSSQVQVHVAFALSSLLHCMGDLMLGKEHFGRSSLFFAANGLAVTAEDTVIALAKRFGLGRVGGSGRPSRVMRILGYIWVYFWFTSSGPLYYSWLFESGMASTDVMRYSPTRTLIMPLIRHMSGTQ</sequence>
<name>A0A060S8I0_PYCCI</name>
<keyword evidence="11" id="KW-1185">Reference proteome</keyword>
<keyword evidence="4 7" id="KW-0812">Transmembrane</keyword>
<proteinExistence type="inferred from homology"/>
<keyword evidence="5 7" id="KW-1133">Transmembrane helix</keyword>
<comment type="subcellular location">
    <subcellularLocation>
        <location evidence="1">Membrane</location>
        <topology evidence="1">Multi-pass membrane protein</topology>
    </subcellularLocation>
</comment>
<dbReference type="AlphaFoldDB" id="A0A060S8I0"/>
<dbReference type="PANTHER" id="PTHR31595">
    <property type="entry name" value="LONG-CHAIN-ALCOHOL O-FATTY-ACYLTRANSFERASE 3-RELATED"/>
    <property type="match status" value="1"/>
</dbReference>
<evidence type="ECO:0000256" key="1">
    <source>
        <dbReference type="ARBA" id="ARBA00004141"/>
    </source>
</evidence>
<feature type="signal peptide" evidence="8">
    <location>
        <begin position="1"/>
        <end position="22"/>
    </location>
</feature>
<evidence type="ECO:0000256" key="2">
    <source>
        <dbReference type="ARBA" id="ARBA00007282"/>
    </source>
</evidence>
<feature type="transmembrane region" description="Helical" evidence="7">
    <location>
        <begin position="120"/>
        <end position="141"/>
    </location>
</feature>
<evidence type="ECO:0000256" key="4">
    <source>
        <dbReference type="ARBA" id="ARBA00022692"/>
    </source>
</evidence>
<dbReference type="OMA" id="WMAVDSE"/>
<dbReference type="STRING" id="5643.A0A060S8I0"/>
<dbReference type="Pfam" id="PF13813">
    <property type="entry name" value="MBOAT_2"/>
    <property type="match status" value="1"/>
</dbReference>
<dbReference type="GO" id="GO:0008374">
    <property type="term" value="F:O-acyltransferase activity"/>
    <property type="evidence" value="ECO:0007669"/>
    <property type="project" value="InterPro"/>
</dbReference>
<dbReference type="GO" id="GO:0006629">
    <property type="term" value="P:lipid metabolic process"/>
    <property type="evidence" value="ECO:0007669"/>
    <property type="project" value="InterPro"/>
</dbReference>
<feature type="chain" id="PRO_5001587273" description="Wax synthase domain-containing protein" evidence="8">
    <location>
        <begin position="23"/>
        <end position="338"/>
    </location>
</feature>
<keyword evidence="6 7" id="KW-0472">Membrane</keyword>
<evidence type="ECO:0000256" key="3">
    <source>
        <dbReference type="ARBA" id="ARBA00022679"/>
    </source>
</evidence>
<evidence type="ECO:0000313" key="11">
    <source>
        <dbReference type="Proteomes" id="UP000029665"/>
    </source>
</evidence>
<dbReference type="GO" id="GO:0016020">
    <property type="term" value="C:membrane"/>
    <property type="evidence" value="ECO:0007669"/>
    <property type="project" value="UniProtKB-SubCell"/>
</dbReference>
<keyword evidence="3" id="KW-0808">Transferase</keyword>
<feature type="domain" description="Wax synthase" evidence="9">
    <location>
        <begin position="165"/>
        <end position="250"/>
    </location>
</feature>
<dbReference type="Proteomes" id="UP000029665">
    <property type="component" value="Unassembled WGS sequence"/>
</dbReference>
<evidence type="ECO:0000313" key="10">
    <source>
        <dbReference type="EMBL" id="CDO68589.1"/>
    </source>
</evidence>
<evidence type="ECO:0000256" key="6">
    <source>
        <dbReference type="ARBA" id="ARBA00023136"/>
    </source>
</evidence>
<protein>
    <recommendedName>
        <fullName evidence="9">Wax synthase domain-containing protein</fullName>
    </recommendedName>
</protein>
<evidence type="ECO:0000256" key="8">
    <source>
        <dbReference type="SAM" id="SignalP"/>
    </source>
</evidence>
<dbReference type="EMBL" id="CCBP010000021">
    <property type="protein sequence ID" value="CDO68589.1"/>
    <property type="molecule type" value="Genomic_DNA"/>
</dbReference>
<comment type="caution">
    <text evidence="10">The sequence shown here is derived from an EMBL/GenBank/DDBJ whole genome shotgun (WGS) entry which is preliminary data.</text>
</comment>